<proteinExistence type="predicted"/>
<dbReference type="AlphaFoldDB" id="A0AA38UCY1"/>
<organism evidence="2 3">
    <name type="scientific">Lentinula raphanica</name>
    <dbReference type="NCBI Taxonomy" id="153919"/>
    <lineage>
        <taxon>Eukaryota</taxon>
        <taxon>Fungi</taxon>
        <taxon>Dikarya</taxon>
        <taxon>Basidiomycota</taxon>
        <taxon>Agaricomycotina</taxon>
        <taxon>Agaricomycetes</taxon>
        <taxon>Agaricomycetidae</taxon>
        <taxon>Agaricales</taxon>
        <taxon>Marasmiineae</taxon>
        <taxon>Omphalotaceae</taxon>
        <taxon>Lentinula</taxon>
    </lineage>
</organism>
<keyword evidence="3" id="KW-1185">Reference proteome</keyword>
<dbReference type="Proteomes" id="UP001163846">
    <property type="component" value="Unassembled WGS sequence"/>
</dbReference>
<evidence type="ECO:0000256" key="1">
    <source>
        <dbReference type="SAM" id="MobiDB-lite"/>
    </source>
</evidence>
<feature type="compositionally biased region" description="Polar residues" evidence="1">
    <location>
        <begin position="124"/>
        <end position="137"/>
    </location>
</feature>
<evidence type="ECO:0000313" key="2">
    <source>
        <dbReference type="EMBL" id="KAJ3836835.1"/>
    </source>
</evidence>
<feature type="region of interest" description="Disordered" evidence="1">
    <location>
        <begin position="73"/>
        <end position="141"/>
    </location>
</feature>
<protein>
    <submittedName>
        <fullName evidence="2">Uncharacterized protein</fullName>
    </submittedName>
</protein>
<dbReference type="EMBL" id="MU806290">
    <property type="protein sequence ID" value="KAJ3836835.1"/>
    <property type="molecule type" value="Genomic_DNA"/>
</dbReference>
<accession>A0AA38UCY1</accession>
<sequence>MFPESVNEDCSRSSHVFHWRARLRHEPGIFSKSTYRTKWLLVVVHFPTESGLWSWSSSKRELPGRSAGENFRSLPSCFPLRPTTQKSQLKETEASVPSEQAQESLLTRSSVPSLDFSPPDPTEQRTGASSRDNMSSPDRQRRTMARAALGSFTLGIGIQMVYIGRECEPEELRGKKMMPQNSFHNLDRAPVLHMIRTCASDSNARQVDV</sequence>
<comment type="caution">
    <text evidence="2">The sequence shown here is derived from an EMBL/GenBank/DDBJ whole genome shotgun (WGS) entry which is preliminary data.</text>
</comment>
<feature type="compositionally biased region" description="Polar residues" evidence="1">
    <location>
        <begin position="95"/>
        <end position="112"/>
    </location>
</feature>
<evidence type="ECO:0000313" key="3">
    <source>
        <dbReference type="Proteomes" id="UP001163846"/>
    </source>
</evidence>
<gene>
    <name evidence="2" type="ORF">F5878DRAFT_243925</name>
</gene>
<reference evidence="2" key="1">
    <citation type="submission" date="2022-08" db="EMBL/GenBank/DDBJ databases">
        <authorList>
            <consortium name="DOE Joint Genome Institute"/>
            <person name="Min B."/>
            <person name="Riley R."/>
            <person name="Sierra-Patev S."/>
            <person name="Naranjo-Ortiz M."/>
            <person name="Looney B."/>
            <person name="Konkel Z."/>
            <person name="Slot J.C."/>
            <person name="Sakamoto Y."/>
            <person name="Steenwyk J.L."/>
            <person name="Rokas A."/>
            <person name="Carro J."/>
            <person name="Camarero S."/>
            <person name="Ferreira P."/>
            <person name="Molpeceres G."/>
            <person name="Ruiz-Duenas F.J."/>
            <person name="Serrano A."/>
            <person name="Henrissat B."/>
            <person name="Drula E."/>
            <person name="Hughes K.W."/>
            <person name="Mata J.L."/>
            <person name="Ishikawa N.K."/>
            <person name="Vargas-Isla R."/>
            <person name="Ushijima S."/>
            <person name="Smith C.A."/>
            <person name="Ahrendt S."/>
            <person name="Andreopoulos W."/>
            <person name="He G."/>
            <person name="Labutti K."/>
            <person name="Lipzen A."/>
            <person name="Ng V."/>
            <person name="Sandor L."/>
            <person name="Barry K."/>
            <person name="Martinez A.T."/>
            <person name="Xiao Y."/>
            <person name="Gibbons J.G."/>
            <person name="Terashima K."/>
            <person name="Hibbett D.S."/>
            <person name="Grigoriev I.V."/>
        </authorList>
    </citation>
    <scope>NUCLEOTIDE SEQUENCE</scope>
    <source>
        <strain evidence="2">TFB9207</strain>
    </source>
</reference>
<name>A0AA38UCY1_9AGAR</name>